<comment type="caution">
    <text evidence="2">The sequence shown here is derived from an EMBL/GenBank/DDBJ whole genome shotgun (WGS) entry which is preliminary data.</text>
</comment>
<dbReference type="EMBL" id="JAGGLG010000012">
    <property type="protein sequence ID" value="MBP2018377.1"/>
    <property type="molecule type" value="Genomic_DNA"/>
</dbReference>
<sequence length="159" mass="18409">MFQVGDKVVYPMHGAGIIEAIEDREVLGERKRYYVLRLPVSDMQVLVPCDATQSVGLRQVMSEQAFQRVIEVLRSPKKQPEKSWNHRYRMNMEKIRSGDIFALAEVVRSLSHRDREKGLSTAERKMLENARQILLSEIVLMRDLKLEQASSFLDHVLAQ</sequence>
<accession>A0ABS4JS65</accession>
<feature type="domain" description="CarD-like/TRCF RNAP-interacting" evidence="1">
    <location>
        <begin position="1"/>
        <end position="111"/>
    </location>
</feature>
<gene>
    <name evidence="2" type="ORF">J2Z79_001785</name>
</gene>
<dbReference type="Gene3D" id="2.40.10.170">
    <property type="match status" value="1"/>
</dbReference>
<keyword evidence="3" id="KW-1185">Reference proteome</keyword>
<reference evidence="2 3" key="1">
    <citation type="submission" date="2021-03" db="EMBL/GenBank/DDBJ databases">
        <title>Genomic Encyclopedia of Type Strains, Phase IV (KMG-IV): sequencing the most valuable type-strain genomes for metagenomic binning, comparative biology and taxonomic classification.</title>
        <authorList>
            <person name="Goeker M."/>
        </authorList>
    </citation>
    <scope>NUCLEOTIDE SEQUENCE [LARGE SCALE GENOMIC DNA]</scope>
    <source>
        <strain evidence="2 3">DSM 27138</strain>
    </source>
</reference>
<evidence type="ECO:0000313" key="2">
    <source>
        <dbReference type="EMBL" id="MBP2018377.1"/>
    </source>
</evidence>
<dbReference type="InterPro" id="IPR003711">
    <property type="entry name" value="CarD-like/TRCF_RID"/>
</dbReference>
<dbReference type="PANTHER" id="PTHR38447:SF1">
    <property type="entry name" value="RNA POLYMERASE-BINDING TRANSCRIPTION FACTOR CARD"/>
    <property type="match status" value="1"/>
</dbReference>
<dbReference type="Gene3D" id="1.20.58.1290">
    <property type="entry name" value="CarD-like, C-terminal domain"/>
    <property type="match status" value="1"/>
</dbReference>
<dbReference type="InterPro" id="IPR042215">
    <property type="entry name" value="CarD-like_C"/>
</dbReference>
<evidence type="ECO:0000259" key="1">
    <source>
        <dbReference type="SMART" id="SM01058"/>
    </source>
</evidence>
<dbReference type="Pfam" id="PF21095">
    <property type="entry name" value="CarD_C"/>
    <property type="match status" value="1"/>
</dbReference>
<dbReference type="Pfam" id="PF02559">
    <property type="entry name" value="CarD_TRCF_RID"/>
    <property type="match status" value="1"/>
</dbReference>
<evidence type="ECO:0000313" key="3">
    <source>
        <dbReference type="Proteomes" id="UP001519289"/>
    </source>
</evidence>
<dbReference type="InterPro" id="IPR048792">
    <property type="entry name" value="CarD_C"/>
</dbReference>
<dbReference type="InterPro" id="IPR036101">
    <property type="entry name" value="CarD-like/TRCF_RID_sf"/>
</dbReference>
<dbReference type="Proteomes" id="UP001519289">
    <property type="component" value="Unassembled WGS sequence"/>
</dbReference>
<dbReference type="PANTHER" id="PTHR38447">
    <property type="entry name" value="TRANSCRIPTION FACTOR YDEB-RELATED"/>
    <property type="match status" value="1"/>
</dbReference>
<dbReference type="SMART" id="SM01058">
    <property type="entry name" value="CarD_TRCF"/>
    <property type="match status" value="1"/>
</dbReference>
<organism evidence="2 3">
    <name type="scientific">Symbiobacterium terraclitae</name>
    <dbReference type="NCBI Taxonomy" id="557451"/>
    <lineage>
        <taxon>Bacteria</taxon>
        <taxon>Bacillati</taxon>
        <taxon>Bacillota</taxon>
        <taxon>Clostridia</taxon>
        <taxon>Eubacteriales</taxon>
        <taxon>Symbiobacteriaceae</taxon>
        <taxon>Symbiobacterium</taxon>
    </lineage>
</organism>
<name>A0ABS4JS65_9FIRM</name>
<dbReference type="RefSeq" id="WP_209466502.1">
    <property type="nucleotide sequence ID" value="NZ_JAGGLG010000012.1"/>
</dbReference>
<dbReference type="InterPro" id="IPR052531">
    <property type="entry name" value="CarD-like_regulator"/>
</dbReference>
<protein>
    <submittedName>
        <fullName evidence="2">CarD family transcriptional regulator</fullName>
    </submittedName>
</protein>
<proteinExistence type="predicted"/>
<dbReference type="SUPFAM" id="SSF141259">
    <property type="entry name" value="CarD-like"/>
    <property type="match status" value="1"/>
</dbReference>